<reference evidence="2 3" key="2">
    <citation type="submission" date="2019-04" db="EMBL/GenBank/DDBJ databases">
        <title>The genome sequence of big-headed turtle.</title>
        <authorList>
            <person name="Gong S."/>
        </authorList>
    </citation>
    <scope>NUCLEOTIDE SEQUENCE [LARGE SCALE GENOMIC DNA]</scope>
    <source>
        <strain evidence="2">DO16091913</strain>
        <tissue evidence="2">Muscle</tissue>
    </source>
</reference>
<sequence>MSRVRSLPASASPCNQPSPGSGADGGLARGHSGRSSPDPAAAPVRPAQAPARPPRNRLARALLPRPGPGSWPGSARPAAPLHRERSGPRQVNGGGDGTYPRPRSHLLPAPRRAAAVRLHRKPC</sequence>
<accession>A0A4D9EDB5</accession>
<evidence type="ECO:0000313" key="3">
    <source>
        <dbReference type="Proteomes" id="UP000297703"/>
    </source>
</evidence>
<feature type="compositionally biased region" description="Low complexity" evidence="1">
    <location>
        <begin position="105"/>
        <end position="116"/>
    </location>
</feature>
<dbReference type="AlphaFoldDB" id="A0A4D9EDB5"/>
<comment type="caution">
    <text evidence="2">The sequence shown here is derived from an EMBL/GenBank/DDBJ whole genome shotgun (WGS) entry which is preliminary data.</text>
</comment>
<organism evidence="2 3">
    <name type="scientific">Platysternon megacephalum</name>
    <name type="common">big-headed turtle</name>
    <dbReference type="NCBI Taxonomy" id="55544"/>
    <lineage>
        <taxon>Eukaryota</taxon>
        <taxon>Metazoa</taxon>
        <taxon>Chordata</taxon>
        <taxon>Craniata</taxon>
        <taxon>Vertebrata</taxon>
        <taxon>Euteleostomi</taxon>
        <taxon>Archelosauria</taxon>
        <taxon>Testudinata</taxon>
        <taxon>Testudines</taxon>
        <taxon>Cryptodira</taxon>
        <taxon>Durocryptodira</taxon>
        <taxon>Testudinoidea</taxon>
        <taxon>Platysternidae</taxon>
        <taxon>Platysternon</taxon>
    </lineage>
</organism>
<feature type="region of interest" description="Disordered" evidence="1">
    <location>
        <begin position="1"/>
        <end position="123"/>
    </location>
</feature>
<proteinExistence type="predicted"/>
<feature type="compositionally biased region" description="Low complexity" evidence="1">
    <location>
        <begin position="37"/>
        <end position="50"/>
    </location>
</feature>
<reference evidence="2 3" key="1">
    <citation type="submission" date="2019-04" db="EMBL/GenBank/DDBJ databases">
        <title>Draft genome of the big-headed turtle Platysternon megacephalum.</title>
        <authorList>
            <person name="Gong S."/>
        </authorList>
    </citation>
    <scope>NUCLEOTIDE SEQUENCE [LARGE SCALE GENOMIC DNA]</scope>
    <source>
        <strain evidence="2">DO16091913</strain>
        <tissue evidence="2">Muscle</tissue>
    </source>
</reference>
<evidence type="ECO:0000256" key="1">
    <source>
        <dbReference type="SAM" id="MobiDB-lite"/>
    </source>
</evidence>
<keyword evidence="3" id="KW-1185">Reference proteome</keyword>
<dbReference type="EMBL" id="QXTE01000070">
    <property type="protein sequence ID" value="TFK08327.1"/>
    <property type="molecule type" value="Genomic_DNA"/>
</dbReference>
<protein>
    <submittedName>
        <fullName evidence="2">Serpin E3</fullName>
    </submittedName>
</protein>
<evidence type="ECO:0000313" key="2">
    <source>
        <dbReference type="EMBL" id="TFK08327.1"/>
    </source>
</evidence>
<name>A0A4D9EDB5_9SAUR</name>
<gene>
    <name evidence="2" type="ORF">DR999_PMT08741</name>
</gene>
<dbReference type="Proteomes" id="UP000297703">
    <property type="component" value="Unassembled WGS sequence"/>
</dbReference>